<name>A0A7J8CZZ3_MOLMO</name>
<dbReference type="GO" id="GO:0051082">
    <property type="term" value="F:unfolded protein binding"/>
    <property type="evidence" value="ECO:0007669"/>
    <property type="project" value="InterPro"/>
</dbReference>
<sequence length="123" mass="13341">MERSMTAQALRDNSTMGYMVAKKRLEINPDHPTVETLRQKAEADKNDKAVTDLVGLLFETALLPSGISLEGPQTHSHRIYRTIKPGLGIGEDEVSAEEPSAAVPAEIPPLEGDEDASRMEEGA</sequence>
<evidence type="ECO:0000313" key="5">
    <source>
        <dbReference type="Proteomes" id="UP000550707"/>
    </source>
</evidence>
<protein>
    <recommendedName>
        <fullName evidence="6">Heat shock protein 90 beta family member 1</fullName>
    </recommendedName>
</protein>
<dbReference type="GO" id="GO:0140662">
    <property type="term" value="F:ATP-dependent protein folding chaperone"/>
    <property type="evidence" value="ECO:0007669"/>
    <property type="project" value="InterPro"/>
</dbReference>
<dbReference type="Proteomes" id="UP000550707">
    <property type="component" value="Unassembled WGS sequence"/>
</dbReference>
<keyword evidence="5" id="KW-1185">Reference proteome</keyword>
<dbReference type="Gene3D" id="1.20.120.790">
    <property type="entry name" value="Heat shock protein 90, C-terminal domain"/>
    <property type="match status" value="1"/>
</dbReference>
<dbReference type="InterPro" id="IPR037196">
    <property type="entry name" value="HSP90_C"/>
</dbReference>
<dbReference type="Pfam" id="PF00183">
    <property type="entry name" value="HSP90"/>
    <property type="match status" value="1"/>
</dbReference>
<dbReference type="PANTHER" id="PTHR11528">
    <property type="entry name" value="HEAT SHOCK PROTEIN 90 FAMILY MEMBER"/>
    <property type="match status" value="1"/>
</dbReference>
<dbReference type="InParanoid" id="A0A7J8CZZ3"/>
<evidence type="ECO:0000313" key="4">
    <source>
        <dbReference type="EMBL" id="KAF6416279.1"/>
    </source>
</evidence>
<accession>A0A7J8CZZ3</accession>
<evidence type="ECO:0008006" key="6">
    <source>
        <dbReference type="Google" id="ProtNLM"/>
    </source>
</evidence>
<dbReference type="InterPro" id="IPR001404">
    <property type="entry name" value="Hsp90_fam"/>
</dbReference>
<dbReference type="EMBL" id="JACASF010000019">
    <property type="protein sequence ID" value="KAF6416279.1"/>
    <property type="molecule type" value="Genomic_DNA"/>
</dbReference>
<keyword evidence="2" id="KW-0143">Chaperone</keyword>
<feature type="compositionally biased region" description="Low complexity" evidence="3">
    <location>
        <begin position="97"/>
        <end position="109"/>
    </location>
</feature>
<gene>
    <name evidence="4" type="ORF">HJG59_009530</name>
</gene>
<comment type="caution">
    <text evidence="4">The sequence shown here is derived from an EMBL/GenBank/DDBJ whole genome shotgun (WGS) entry which is preliminary data.</text>
</comment>
<dbReference type="GO" id="GO:0005524">
    <property type="term" value="F:ATP binding"/>
    <property type="evidence" value="ECO:0007669"/>
    <property type="project" value="InterPro"/>
</dbReference>
<reference evidence="4 5" key="1">
    <citation type="journal article" date="2020" name="Nature">
        <title>Six reference-quality genomes reveal evolution of bat adaptations.</title>
        <authorList>
            <person name="Jebb D."/>
            <person name="Huang Z."/>
            <person name="Pippel M."/>
            <person name="Hughes G.M."/>
            <person name="Lavrichenko K."/>
            <person name="Devanna P."/>
            <person name="Winkler S."/>
            <person name="Jermiin L.S."/>
            <person name="Skirmuntt E.C."/>
            <person name="Katzourakis A."/>
            <person name="Burkitt-Gray L."/>
            <person name="Ray D.A."/>
            <person name="Sullivan K.A.M."/>
            <person name="Roscito J.G."/>
            <person name="Kirilenko B.M."/>
            <person name="Davalos L.M."/>
            <person name="Corthals A.P."/>
            <person name="Power M.L."/>
            <person name="Jones G."/>
            <person name="Ransome R.D."/>
            <person name="Dechmann D.K.N."/>
            <person name="Locatelli A.G."/>
            <person name="Puechmaille S.J."/>
            <person name="Fedrigo O."/>
            <person name="Jarvis E.D."/>
            <person name="Hiller M."/>
            <person name="Vernes S.C."/>
            <person name="Myers E.W."/>
            <person name="Teeling E.C."/>
        </authorList>
    </citation>
    <scope>NUCLEOTIDE SEQUENCE [LARGE SCALE GENOMIC DNA]</scope>
    <source>
        <strain evidence="4">MMolMol1</strain>
        <tissue evidence="4">Muscle</tissue>
    </source>
</reference>
<organism evidence="4 5">
    <name type="scientific">Molossus molossus</name>
    <name type="common">Pallas' mastiff bat</name>
    <name type="synonym">Vespertilio molossus</name>
    <dbReference type="NCBI Taxonomy" id="27622"/>
    <lineage>
        <taxon>Eukaryota</taxon>
        <taxon>Metazoa</taxon>
        <taxon>Chordata</taxon>
        <taxon>Craniata</taxon>
        <taxon>Vertebrata</taxon>
        <taxon>Euteleostomi</taxon>
        <taxon>Mammalia</taxon>
        <taxon>Eutheria</taxon>
        <taxon>Laurasiatheria</taxon>
        <taxon>Chiroptera</taxon>
        <taxon>Yangochiroptera</taxon>
        <taxon>Molossidae</taxon>
        <taxon>Molossus</taxon>
    </lineage>
</organism>
<comment type="similarity">
    <text evidence="1">Belongs to the heat shock protein 90 family.</text>
</comment>
<dbReference type="SUPFAM" id="SSF110942">
    <property type="entry name" value="HSP90 C-terminal domain"/>
    <property type="match status" value="1"/>
</dbReference>
<proteinExistence type="inferred from homology"/>
<dbReference type="GO" id="GO:0016887">
    <property type="term" value="F:ATP hydrolysis activity"/>
    <property type="evidence" value="ECO:0007669"/>
    <property type="project" value="InterPro"/>
</dbReference>
<evidence type="ECO:0000256" key="2">
    <source>
        <dbReference type="ARBA" id="ARBA00023186"/>
    </source>
</evidence>
<evidence type="ECO:0000256" key="1">
    <source>
        <dbReference type="ARBA" id="ARBA00008239"/>
    </source>
</evidence>
<feature type="region of interest" description="Disordered" evidence="3">
    <location>
        <begin position="90"/>
        <end position="123"/>
    </location>
</feature>
<evidence type="ECO:0000256" key="3">
    <source>
        <dbReference type="SAM" id="MobiDB-lite"/>
    </source>
</evidence>
<dbReference type="AlphaFoldDB" id="A0A7J8CZZ3"/>